<dbReference type="PANTHER" id="PTHR33908">
    <property type="entry name" value="MANNOSYLTRANSFERASE YKCB-RELATED"/>
    <property type="match status" value="1"/>
</dbReference>
<dbReference type="FunCoup" id="A0A543B237">
    <property type="interactions" value="6"/>
</dbReference>
<evidence type="ECO:0000256" key="4">
    <source>
        <dbReference type="ARBA" id="ARBA00022679"/>
    </source>
</evidence>
<evidence type="ECO:0000256" key="7">
    <source>
        <dbReference type="ARBA" id="ARBA00023136"/>
    </source>
</evidence>
<feature type="transmembrane region" description="Helical" evidence="8">
    <location>
        <begin position="37"/>
        <end position="56"/>
    </location>
</feature>
<dbReference type="Proteomes" id="UP000317043">
    <property type="component" value="Unassembled WGS sequence"/>
</dbReference>
<feature type="transmembrane region" description="Helical" evidence="8">
    <location>
        <begin position="156"/>
        <end position="174"/>
    </location>
</feature>
<organism evidence="9 10">
    <name type="scientific">Stackebrandtia endophytica</name>
    <dbReference type="NCBI Taxonomy" id="1496996"/>
    <lineage>
        <taxon>Bacteria</taxon>
        <taxon>Bacillati</taxon>
        <taxon>Actinomycetota</taxon>
        <taxon>Actinomycetes</taxon>
        <taxon>Glycomycetales</taxon>
        <taxon>Glycomycetaceae</taxon>
        <taxon>Stackebrandtia</taxon>
    </lineage>
</organism>
<dbReference type="EMBL" id="VFOW01000001">
    <property type="protein sequence ID" value="TQL78897.1"/>
    <property type="molecule type" value="Genomic_DNA"/>
</dbReference>
<proteinExistence type="predicted"/>
<dbReference type="InterPro" id="IPR050297">
    <property type="entry name" value="LipidA_mod_glycosyltrf_83"/>
</dbReference>
<dbReference type="PANTHER" id="PTHR33908:SF3">
    <property type="entry name" value="UNDECAPRENYL PHOSPHATE-ALPHA-4-AMINO-4-DEOXY-L-ARABINOSE ARABINOSYL TRANSFERASE"/>
    <property type="match status" value="1"/>
</dbReference>
<evidence type="ECO:0000256" key="2">
    <source>
        <dbReference type="ARBA" id="ARBA00022475"/>
    </source>
</evidence>
<name>A0A543B237_9ACTN</name>
<feature type="transmembrane region" description="Helical" evidence="8">
    <location>
        <begin position="265"/>
        <end position="285"/>
    </location>
</feature>
<reference evidence="9 10" key="1">
    <citation type="submission" date="2019-06" db="EMBL/GenBank/DDBJ databases">
        <title>Sequencing the genomes of 1000 actinobacteria strains.</title>
        <authorList>
            <person name="Klenk H.-P."/>
        </authorList>
    </citation>
    <scope>NUCLEOTIDE SEQUENCE [LARGE SCALE GENOMIC DNA]</scope>
    <source>
        <strain evidence="9 10">DSM 45928</strain>
    </source>
</reference>
<comment type="caution">
    <text evidence="9">The sequence shown here is derived from an EMBL/GenBank/DDBJ whole genome shotgun (WGS) entry which is preliminary data.</text>
</comment>
<evidence type="ECO:0000256" key="5">
    <source>
        <dbReference type="ARBA" id="ARBA00022692"/>
    </source>
</evidence>
<evidence type="ECO:0000313" key="9">
    <source>
        <dbReference type="EMBL" id="TQL78897.1"/>
    </source>
</evidence>
<keyword evidence="5 8" id="KW-0812">Transmembrane</keyword>
<sequence>MSSNVNHAANFGNHRVHRRHLDFGAVARPIALTRIPVPVLIAVAMLAVGLAGITRPGMWADELATWAAVRLTWPDLFQLLGNTDAVNGGYYLLLKPWTAVAGTSELALRLPATVATVASAALVTMIGQRLGGLRWAIPAGIIFVLLPVVSRYAQEARAYALVVALSLLAGWLLIRSAESGRHPWFIGYAAAVTALGAFHLMGLLLLAGHAVMIVALGGSWRRWLLAVAAAILALTPLMIIGTHQIGQTDWIEPISVAGIARLPTVLFGSHTVAILVLALAAVSILRHRDRLTVALLSWAVAPTIGLLLVAQVSDLWFPRYLLFTMPAWVLLAARAFSSPTWRPRVHGVVLVLILGVVAGAGTLAHLDVRSTSGHGHDTRAVAAVITEHARPGDALVVNLAEPVVPWEARDLVAAYVPVHAQPDDVFALTEQRENGRFLATETSDADVLRTVDRVWVIRFENPPDVLSDLGGSKESRLRADFTVTEHWQLRGLSVALLTRHR</sequence>
<keyword evidence="4 9" id="KW-0808">Transferase</keyword>
<dbReference type="GO" id="GO:0016763">
    <property type="term" value="F:pentosyltransferase activity"/>
    <property type="evidence" value="ECO:0007669"/>
    <property type="project" value="TreeGrafter"/>
</dbReference>
<feature type="transmembrane region" description="Helical" evidence="8">
    <location>
        <begin position="186"/>
        <end position="216"/>
    </location>
</feature>
<dbReference type="GO" id="GO:0010041">
    <property type="term" value="P:response to iron(III) ion"/>
    <property type="evidence" value="ECO:0007669"/>
    <property type="project" value="TreeGrafter"/>
</dbReference>
<dbReference type="OrthoDB" id="5318634at2"/>
<feature type="transmembrane region" description="Helical" evidence="8">
    <location>
        <begin position="223"/>
        <end position="245"/>
    </location>
</feature>
<evidence type="ECO:0000256" key="1">
    <source>
        <dbReference type="ARBA" id="ARBA00004651"/>
    </source>
</evidence>
<evidence type="ECO:0000313" key="10">
    <source>
        <dbReference type="Proteomes" id="UP000317043"/>
    </source>
</evidence>
<keyword evidence="2" id="KW-1003">Cell membrane</keyword>
<dbReference type="GO" id="GO:0005886">
    <property type="term" value="C:plasma membrane"/>
    <property type="evidence" value="ECO:0007669"/>
    <property type="project" value="UniProtKB-SubCell"/>
</dbReference>
<gene>
    <name evidence="9" type="ORF">FB566_4494</name>
</gene>
<dbReference type="GO" id="GO:0009103">
    <property type="term" value="P:lipopolysaccharide biosynthetic process"/>
    <property type="evidence" value="ECO:0007669"/>
    <property type="project" value="UniProtKB-ARBA"/>
</dbReference>
<feature type="transmembrane region" description="Helical" evidence="8">
    <location>
        <begin position="316"/>
        <end position="336"/>
    </location>
</feature>
<keyword evidence="10" id="KW-1185">Reference proteome</keyword>
<feature type="transmembrane region" description="Helical" evidence="8">
    <location>
        <begin position="348"/>
        <end position="366"/>
    </location>
</feature>
<keyword evidence="3 9" id="KW-0328">Glycosyltransferase</keyword>
<evidence type="ECO:0000256" key="8">
    <source>
        <dbReference type="SAM" id="Phobius"/>
    </source>
</evidence>
<feature type="transmembrane region" description="Helical" evidence="8">
    <location>
        <begin position="132"/>
        <end position="149"/>
    </location>
</feature>
<keyword evidence="7 8" id="KW-0472">Membrane</keyword>
<dbReference type="InParanoid" id="A0A543B237"/>
<accession>A0A543B237</accession>
<evidence type="ECO:0000256" key="3">
    <source>
        <dbReference type="ARBA" id="ARBA00022676"/>
    </source>
</evidence>
<comment type="subcellular location">
    <subcellularLocation>
        <location evidence="1">Cell membrane</location>
        <topology evidence="1">Multi-pass membrane protein</topology>
    </subcellularLocation>
</comment>
<feature type="transmembrane region" description="Helical" evidence="8">
    <location>
        <begin position="106"/>
        <end position="126"/>
    </location>
</feature>
<keyword evidence="6 8" id="KW-1133">Transmembrane helix</keyword>
<evidence type="ECO:0000256" key="6">
    <source>
        <dbReference type="ARBA" id="ARBA00022989"/>
    </source>
</evidence>
<protein>
    <submittedName>
        <fullName evidence="9">Mannosyltransferase</fullName>
    </submittedName>
</protein>
<feature type="transmembrane region" description="Helical" evidence="8">
    <location>
        <begin position="292"/>
        <end position="310"/>
    </location>
</feature>
<dbReference type="AlphaFoldDB" id="A0A543B237"/>